<name>A0A3M0G7K5_9ACTN</name>
<dbReference type="OrthoDB" id="4296267at2"/>
<dbReference type="RefSeq" id="WP_121901577.1">
    <property type="nucleotide sequence ID" value="NZ_REFW01000002.1"/>
</dbReference>
<dbReference type="AlphaFoldDB" id="A0A3M0G7K5"/>
<keyword evidence="4" id="KW-1185">Reference proteome</keyword>
<organism evidence="3 4">
    <name type="scientific">Tessaracoccus antarcticus</name>
    <dbReference type="NCBI Taxonomy" id="2479848"/>
    <lineage>
        <taxon>Bacteria</taxon>
        <taxon>Bacillati</taxon>
        <taxon>Actinomycetota</taxon>
        <taxon>Actinomycetes</taxon>
        <taxon>Propionibacteriales</taxon>
        <taxon>Propionibacteriaceae</taxon>
        <taxon>Tessaracoccus</taxon>
    </lineage>
</organism>
<accession>A0A3M0G7K5</accession>
<gene>
    <name evidence="3" type="ORF">EAX62_10350</name>
</gene>
<dbReference type="Proteomes" id="UP000275256">
    <property type="component" value="Unassembled WGS sequence"/>
</dbReference>
<sequence>MASNDAIMLEVDGRDVRLSSPSKLYFPELGLTKLDVAHYVMTVSPGMLPALQDRPTTMERWPGGVVEGAVVSTGSGSRGDAFYQKRTPQGTPEWVQQATITFPSGRTAQTPAPADAATLVWMVNLGTLRFHAWPVRASDPNGVDQLRIDLDPQPGTDFGDAAKASMELRAVLAEAGLVGFPKTSGGRGLHVFVPIRRMDFIDARHATIAIGRELARRMPEQVTVNWWKEERGERIFVDFNQMARDRLMASAYSIRPTPAARVSAPLAWDEVEHVQPDDFTIVSMLERFAERGDVWAPYYETPPGDPATALDWYDRDAAQGEGEMPYPPEYPKMEGEPMRVQPSRARTSPPGT</sequence>
<comment type="caution">
    <text evidence="3">The sequence shown here is derived from an EMBL/GenBank/DDBJ whole genome shotgun (WGS) entry which is preliminary data.</text>
</comment>
<dbReference type="Gene3D" id="3.90.920.10">
    <property type="entry name" value="DNA primase, PRIM domain"/>
    <property type="match status" value="1"/>
</dbReference>
<dbReference type="InterPro" id="IPR014145">
    <property type="entry name" value="LigD_pol_dom"/>
</dbReference>
<dbReference type="PANTHER" id="PTHR42705:SF3">
    <property type="entry name" value="ATP-DEPENDENT DNA LIGASE"/>
    <property type="match status" value="1"/>
</dbReference>
<dbReference type="GO" id="GO:0016874">
    <property type="term" value="F:ligase activity"/>
    <property type="evidence" value="ECO:0007669"/>
    <property type="project" value="UniProtKB-KW"/>
</dbReference>
<feature type="region of interest" description="Disordered" evidence="1">
    <location>
        <begin position="315"/>
        <end position="352"/>
    </location>
</feature>
<dbReference type="PANTHER" id="PTHR42705">
    <property type="entry name" value="BIFUNCTIONAL NON-HOMOLOGOUS END JOINING PROTEIN LIGD"/>
    <property type="match status" value="1"/>
</dbReference>
<evidence type="ECO:0000313" key="4">
    <source>
        <dbReference type="Proteomes" id="UP000275256"/>
    </source>
</evidence>
<proteinExistence type="predicted"/>
<evidence type="ECO:0000259" key="2">
    <source>
        <dbReference type="Pfam" id="PF21686"/>
    </source>
</evidence>
<keyword evidence="3" id="KW-0436">Ligase</keyword>
<dbReference type="Pfam" id="PF21686">
    <property type="entry name" value="LigD_Prim-Pol"/>
    <property type="match status" value="1"/>
</dbReference>
<evidence type="ECO:0000256" key="1">
    <source>
        <dbReference type="SAM" id="MobiDB-lite"/>
    </source>
</evidence>
<feature type="domain" description="DNA ligase D polymerase" evidence="2">
    <location>
        <begin position="32"/>
        <end position="295"/>
    </location>
</feature>
<dbReference type="InterPro" id="IPR052171">
    <property type="entry name" value="NHEJ_LigD"/>
</dbReference>
<protein>
    <submittedName>
        <fullName evidence="3">ATP-dependent DNA ligase</fullName>
    </submittedName>
</protein>
<dbReference type="EMBL" id="REFW01000002">
    <property type="protein sequence ID" value="RMB60097.1"/>
    <property type="molecule type" value="Genomic_DNA"/>
</dbReference>
<evidence type="ECO:0000313" key="3">
    <source>
        <dbReference type="EMBL" id="RMB60097.1"/>
    </source>
</evidence>
<reference evidence="3 4" key="1">
    <citation type="submission" date="2018-10" db="EMBL/GenBank/DDBJ databases">
        <title>Tessaracoccus antarcticuss sp. nov., isolated from sediment.</title>
        <authorList>
            <person name="Zhou L.Y."/>
            <person name="Du Z.J."/>
        </authorList>
    </citation>
    <scope>NUCLEOTIDE SEQUENCE [LARGE SCALE GENOMIC DNA]</scope>
    <source>
        <strain evidence="3 4">JDX10</strain>
    </source>
</reference>